<evidence type="ECO:0000313" key="3">
    <source>
        <dbReference type="Proteomes" id="UP000245845"/>
    </source>
</evidence>
<keyword evidence="3" id="KW-1185">Reference proteome</keyword>
<evidence type="ECO:0000313" key="2">
    <source>
        <dbReference type="EMBL" id="PWJ32202.1"/>
    </source>
</evidence>
<gene>
    <name evidence="2" type="ORF">A8806_101490</name>
</gene>
<keyword evidence="1" id="KW-1133">Transmembrane helix</keyword>
<dbReference type="AlphaFoldDB" id="A0A2Y9B865"/>
<keyword evidence="1" id="KW-0472">Membrane</keyword>
<comment type="caution">
    <text evidence="2">The sequence shown here is derived from an EMBL/GenBank/DDBJ whole genome shotgun (WGS) entry which is preliminary data.</text>
</comment>
<protein>
    <submittedName>
        <fullName evidence="2">Uncharacterized protein</fullName>
    </submittedName>
</protein>
<dbReference type="RefSeq" id="WP_109729560.1">
    <property type="nucleotide sequence ID" value="NZ_BAAACK010000007.1"/>
</dbReference>
<feature type="transmembrane region" description="Helical" evidence="1">
    <location>
        <begin position="139"/>
        <end position="156"/>
    </location>
</feature>
<dbReference type="OrthoDB" id="1908149at2"/>
<organism evidence="2 3">
    <name type="scientific">Faecalicatena orotica</name>
    <dbReference type="NCBI Taxonomy" id="1544"/>
    <lineage>
        <taxon>Bacteria</taxon>
        <taxon>Bacillati</taxon>
        <taxon>Bacillota</taxon>
        <taxon>Clostridia</taxon>
        <taxon>Lachnospirales</taxon>
        <taxon>Lachnospiraceae</taxon>
        <taxon>Faecalicatena</taxon>
    </lineage>
</organism>
<sequence>MHVNAKKMAFGGLLLALTIVCMVLGSVIESNTLFLLAAASYFVGIFIREAGMRTGGAFYLAAVLLGFMVAPNKLYVVSFAAMGFYILAVEVSYCYIGKIKRNVNRKLLFWAVKYVIFNLMYIPILFFFQKLLFGRSLSAIWLAGIIAAGQAGLWIYDRAYEYVQGHIWNKMRGRLF</sequence>
<keyword evidence="1" id="KW-0812">Transmembrane</keyword>
<feature type="transmembrane region" description="Helical" evidence="1">
    <location>
        <begin position="12"/>
        <end position="38"/>
    </location>
</feature>
<dbReference type="EMBL" id="QGDL01000001">
    <property type="protein sequence ID" value="PWJ32202.1"/>
    <property type="molecule type" value="Genomic_DNA"/>
</dbReference>
<feature type="transmembrane region" description="Helical" evidence="1">
    <location>
        <begin position="107"/>
        <end position="127"/>
    </location>
</feature>
<dbReference type="Proteomes" id="UP000245845">
    <property type="component" value="Unassembled WGS sequence"/>
</dbReference>
<evidence type="ECO:0000256" key="1">
    <source>
        <dbReference type="SAM" id="Phobius"/>
    </source>
</evidence>
<name>A0A2Y9B865_9FIRM</name>
<feature type="transmembrane region" description="Helical" evidence="1">
    <location>
        <begin position="75"/>
        <end position="95"/>
    </location>
</feature>
<proteinExistence type="predicted"/>
<accession>A0A2Y9B865</accession>
<reference evidence="2 3" key="1">
    <citation type="submission" date="2018-05" db="EMBL/GenBank/DDBJ databases">
        <title>The Hungate 1000. A catalogue of reference genomes from the rumen microbiome.</title>
        <authorList>
            <person name="Kelly W."/>
        </authorList>
    </citation>
    <scope>NUCLEOTIDE SEQUENCE [LARGE SCALE GENOMIC DNA]</scope>
    <source>
        <strain evidence="2 3">NLAE-zl-C242</strain>
    </source>
</reference>
<feature type="transmembrane region" description="Helical" evidence="1">
    <location>
        <begin position="50"/>
        <end position="69"/>
    </location>
</feature>